<dbReference type="Gene3D" id="3.30.70.20">
    <property type="match status" value="1"/>
</dbReference>
<feature type="domain" description="4Fe-4S ferredoxin-type" evidence="16">
    <location>
        <begin position="596"/>
        <end position="627"/>
    </location>
</feature>
<feature type="binding site" evidence="15">
    <location>
        <position position="588"/>
    </location>
    <ligand>
        <name>[4Fe-4S] cluster</name>
        <dbReference type="ChEBI" id="CHEBI:49883"/>
        <label>2</label>
    </ligand>
</feature>
<evidence type="ECO:0000259" key="16">
    <source>
        <dbReference type="PROSITE" id="PS51379"/>
    </source>
</evidence>
<dbReference type="Gene3D" id="3.40.50.970">
    <property type="match status" value="2"/>
</dbReference>
<feature type="binding site" evidence="15">
    <location>
        <position position="617"/>
    </location>
    <ligand>
        <name>[4Fe-4S] cluster</name>
        <dbReference type="ChEBI" id="CHEBI:49883"/>
        <label>1</label>
    </ligand>
</feature>
<dbReference type="GO" id="GO:0044272">
    <property type="term" value="P:sulfur compound biosynthetic process"/>
    <property type="evidence" value="ECO:0007669"/>
    <property type="project" value="UniProtKB-ARBA"/>
</dbReference>
<feature type="binding site" evidence="15">
    <location>
        <position position="605"/>
    </location>
    <ligand>
        <name>[4Fe-4S] cluster</name>
        <dbReference type="ChEBI" id="CHEBI:49883"/>
        <label>2</label>
    </ligand>
</feature>
<dbReference type="CDD" id="cd02008">
    <property type="entry name" value="TPP_IOR_alpha"/>
    <property type="match status" value="1"/>
</dbReference>
<sequence>MTQLFNLTEANVQKSPVLLLGNEAIARGAVEAGIEFATSYPGTPSSEVGDALSRVANSLGIKFLYSVNEKVALESAFAASLTGIRSLVFMKHVGLNVASDPFMSIVYTGVMGGLVIMTADDPSMFSSQNEQDNRHYADLAHVPMLEPSNPQEAKDFIIAAFELSEKFHIPVLFRTTTRVSHMRGFVNMGNIPDKKIIIRKFVRDPRRFVSLPSNAIGLKKELMNKLGDLANESNLSALNRVSTDMISSIGAITSGSAYNSLMDSITSHSIEMDVLKIGFTNPLPERRIEDFLRKHKKIVIVEELDPYLETKVRSIAQMNDIKTVIYGKMNGYFPQSYELNPDIVIDSLSHIILVNNYTPGDKIITSSDIAPRPPVLCPGCPHRGTYYAVRRSVKMANIKDPIYASDIGCYSLGTYYPFDEADTIISMGSSIGVANGFAMVTDQKVIAFIGDSTFYHSGIPPLVNAVHNNLNMLVVIMDNGTTAMTGQQPNPGEERDYDGKPVTPVPIEDVVRSLGVKNVSIIDPYDLKQSLITLNRTLHQTGVSVIISRRDCAINRDREMRKKGVMEVYVVNQDKCGKCMNCVENFSCPALFIENGEININPTICDGCGVCAEPLVCPFQAIEVKNNV</sequence>
<dbReference type="Pfam" id="PF02775">
    <property type="entry name" value="TPP_enzyme_C"/>
    <property type="match status" value="1"/>
</dbReference>
<protein>
    <recommendedName>
        <fullName evidence="4 14">Indolepyruvate oxidoreductase subunit IorA</fullName>
        <shortName evidence="14">IOR</shortName>
        <ecNumber evidence="3 14">1.2.7.8</ecNumber>
    </recommendedName>
    <alternativeName>
        <fullName evidence="12 14">Indolepyruvate ferredoxin oxidoreductase subunit alpha</fullName>
    </alternativeName>
</protein>
<dbReference type="PROSITE" id="PS51379">
    <property type="entry name" value="4FE4S_FER_2"/>
    <property type="match status" value="2"/>
</dbReference>
<feature type="binding site" evidence="15">
    <location>
        <position position="582"/>
    </location>
    <ligand>
        <name>[4Fe-4S] cluster</name>
        <dbReference type="ChEBI" id="CHEBI:49883"/>
        <label>1</label>
    </ligand>
</feature>
<keyword evidence="10 14" id="KW-0408">Iron</keyword>
<comment type="subunit">
    <text evidence="2 14">Heterodimer of the IorA and IorB subunits.</text>
</comment>
<keyword evidence="11 14" id="KW-0411">Iron-sulfur</keyword>
<evidence type="ECO:0000256" key="8">
    <source>
        <dbReference type="ARBA" id="ARBA00022982"/>
    </source>
</evidence>
<dbReference type="SUPFAM" id="SSF52518">
    <property type="entry name" value="Thiamin diphosphate-binding fold (THDP-binding)"/>
    <property type="match status" value="2"/>
</dbReference>
<evidence type="ECO:0000256" key="9">
    <source>
        <dbReference type="ARBA" id="ARBA00023002"/>
    </source>
</evidence>
<comment type="catalytic activity">
    <reaction evidence="13 14">
        <text>indole-3-pyruvate + 2 oxidized [2Fe-2S]-[ferredoxin] + CoA = (indol-3-yl)acetyl-CoA + 2 reduced [2Fe-2S]-[ferredoxin] + CO2 + H(+)</text>
        <dbReference type="Rhea" id="RHEA:12645"/>
        <dbReference type="Rhea" id="RHEA-COMP:10000"/>
        <dbReference type="Rhea" id="RHEA-COMP:10001"/>
        <dbReference type="ChEBI" id="CHEBI:15378"/>
        <dbReference type="ChEBI" id="CHEBI:16526"/>
        <dbReference type="ChEBI" id="CHEBI:17640"/>
        <dbReference type="ChEBI" id="CHEBI:33737"/>
        <dbReference type="ChEBI" id="CHEBI:33738"/>
        <dbReference type="ChEBI" id="CHEBI:57271"/>
        <dbReference type="ChEBI" id="CHEBI:57287"/>
        <dbReference type="EC" id="1.2.7.8"/>
    </reaction>
</comment>
<dbReference type="AlphaFoldDB" id="A0AAX4NG25"/>
<evidence type="ECO:0000256" key="1">
    <source>
        <dbReference type="ARBA" id="ARBA00002995"/>
    </source>
</evidence>
<feature type="binding site" evidence="15">
    <location>
        <position position="611"/>
    </location>
    <ligand>
        <name>[4Fe-4S] cluster</name>
        <dbReference type="ChEBI" id="CHEBI:49883"/>
        <label>2</label>
    </ligand>
</feature>
<dbReference type="GO" id="GO:0051539">
    <property type="term" value="F:4 iron, 4 sulfur cluster binding"/>
    <property type="evidence" value="ECO:0007669"/>
    <property type="project" value="UniProtKB-UniRule"/>
</dbReference>
<evidence type="ECO:0000256" key="13">
    <source>
        <dbReference type="ARBA" id="ARBA00048332"/>
    </source>
</evidence>
<comment type="cofactor">
    <cofactor evidence="14 15">
        <name>[4Fe-4S] cluster</name>
        <dbReference type="ChEBI" id="CHEBI:49883"/>
    </cofactor>
    <text evidence="14 15">Binds 2 [4Fe-4S] clusters. In this family the first cluster has a non-standard and varying [4Fe-4S] binding motif CX(2)CX(2)CX(4-5)CP.</text>
</comment>
<dbReference type="FunFam" id="3.40.50.970:FF:000039">
    <property type="entry name" value="Indolepyruvate oxidoreductase subunit IorA"/>
    <property type="match status" value="1"/>
</dbReference>
<evidence type="ECO:0000313" key="18">
    <source>
        <dbReference type="Proteomes" id="UP001451606"/>
    </source>
</evidence>
<dbReference type="SUPFAM" id="SSF54862">
    <property type="entry name" value="4Fe-4S ferredoxins"/>
    <property type="match status" value="1"/>
</dbReference>
<evidence type="ECO:0000256" key="15">
    <source>
        <dbReference type="PIRSR" id="PIRSR006439-50"/>
    </source>
</evidence>
<evidence type="ECO:0000256" key="5">
    <source>
        <dbReference type="ARBA" id="ARBA00022448"/>
    </source>
</evidence>
<dbReference type="GO" id="GO:0046872">
    <property type="term" value="F:metal ion binding"/>
    <property type="evidence" value="ECO:0007669"/>
    <property type="project" value="UniProtKB-UniRule"/>
</dbReference>
<evidence type="ECO:0000256" key="4">
    <source>
        <dbReference type="ARBA" id="ARBA00017710"/>
    </source>
</evidence>
<dbReference type="InterPro" id="IPR011766">
    <property type="entry name" value="TPP_enzyme_TPP-bd"/>
</dbReference>
<evidence type="ECO:0000256" key="6">
    <source>
        <dbReference type="ARBA" id="ARBA00022485"/>
    </source>
</evidence>
<feature type="domain" description="4Fe-4S ferredoxin-type" evidence="16">
    <location>
        <begin position="567"/>
        <end position="589"/>
    </location>
</feature>
<dbReference type="KEGG" id="omr:OXIME_000663"/>
<keyword evidence="7 14" id="KW-0479">Metal-binding</keyword>
<name>A0AAX4NG25_9ARCH</name>
<dbReference type="RefSeq" id="WP_393972060.1">
    <property type="nucleotide sequence ID" value="NZ_CP133772.1"/>
</dbReference>
<dbReference type="Proteomes" id="UP001451606">
    <property type="component" value="Chromosome"/>
</dbReference>
<dbReference type="InterPro" id="IPR017721">
    <property type="entry name" value="IorA"/>
</dbReference>
<dbReference type="EMBL" id="CP133772">
    <property type="protein sequence ID" value="WYY00108.1"/>
    <property type="molecule type" value="Genomic_DNA"/>
</dbReference>
<dbReference type="InterPro" id="IPR002880">
    <property type="entry name" value="Pyrv_Fd/Flavodoxin_OxRdtase_N"/>
</dbReference>
<accession>A0AAX4NG25</accession>
<evidence type="ECO:0000256" key="2">
    <source>
        <dbReference type="ARBA" id="ARBA00011238"/>
    </source>
</evidence>
<evidence type="ECO:0000256" key="14">
    <source>
        <dbReference type="PIRNR" id="PIRNR006439"/>
    </source>
</evidence>
<dbReference type="NCBIfam" id="TIGR03336">
    <property type="entry name" value="IOR_alpha"/>
    <property type="match status" value="1"/>
</dbReference>
<dbReference type="GO" id="GO:0043805">
    <property type="term" value="F:indolepyruvate ferredoxin oxidoreductase activity"/>
    <property type="evidence" value="ECO:0007669"/>
    <property type="project" value="UniProtKB-UniRule"/>
</dbReference>
<gene>
    <name evidence="17" type="primary">iorA</name>
    <name evidence="17" type="ORF">OXIME_000663</name>
</gene>
<dbReference type="GO" id="GO:0006082">
    <property type="term" value="P:organic acid metabolic process"/>
    <property type="evidence" value="ECO:0007669"/>
    <property type="project" value="UniProtKB-ARBA"/>
</dbReference>
<dbReference type="Pfam" id="PF01855">
    <property type="entry name" value="POR_N"/>
    <property type="match status" value="1"/>
</dbReference>
<dbReference type="GeneID" id="95967393"/>
<evidence type="ECO:0000256" key="12">
    <source>
        <dbReference type="ARBA" id="ARBA00030514"/>
    </source>
</evidence>
<keyword evidence="18" id="KW-1185">Reference proteome</keyword>
<evidence type="ECO:0000256" key="7">
    <source>
        <dbReference type="ARBA" id="ARBA00022723"/>
    </source>
</evidence>
<evidence type="ECO:0000256" key="10">
    <source>
        <dbReference type="ARBA" id="ARBA00023004"/>
    </source>
</evidence>
<organism evidence="17 18">
    <name type="scientific">Oxyplasma meridianum</name>
    <dbReference type="NCBI Taxonomy" id="3073602"/>
    <lineage>
        <taxon>Archaea</taxon>
        <taxon>Methanobacteriati</taxon>
        <taxon>Thermoplasmatota</taxon>
        <taxon>Thermoplasmata</taxon>
        <taxon>Thermoplasmatales</taxon>
        <taxon>Thermoplasmataceae</taxon>
        <taxon>Oxyplasma</taxon>
    </lineage>
</organism>
<dbReference type="PANTHER" id="PTHR43710:SF7">
    <property type="entry name" value="INDOLEPYRUVATE OXIDOREDUCTASE SUBUNIT IORA"/>
    <property type="match status" value="1"/>
</dbReference>
<evidence type="ECO:0000256" key="3">
    <source>
        <dbReference type="ARBA" id="ARBA00012812"/>
    </source>
</evidence>
<proteinExistence type="predicted"/>
<evidence type="ECO:0000313" key="17">
    <source>
        <dbReference type="EMBL" id="WYY00108.1"/>
    </source>
</evidence>
<keyword evidence="8 14" id="KW-0249">Electron transport</keyword>
<dbReference type="GO" id="GO:0030976">
    <property type="term" value="F:thiamine pyrophosphate binding"/>
    <property type="evidence" value="ECO:0007669"/>
    <property type="project" value="InterPro"/>
</dbReference>
<dbReference type="PIRSF" id="PIRSF006439">
    <property type="entry name" value="Indolepyruvate_ferr_oxidored"/>
    <property type="match status" value="1"/>
</dbReference>
<feature type="binding site" evidence="15">
    <location>
        <position position="579"/>
    </location>
    <ligand>
        <name>[4Fe-4S] cluster</name>
        <dbReference type="ChEBI" id="CHEBI:49883"/>
        <label>1</label>
    </ligand>
</feature>
<keyword evidence="6 14" id="KW-0004">4Fe-4S</keyword>
<evidence type="ECO:0000256" key="11">
    <source>
        <dbReference type="ARBA" id="ARBA00023014"/>
    </source>
</evidence>
<keyword evidence="5 14" id="KW-0813">Transport</keyword>
<feature type="binding site" evidence="15">
    <location>
        <position position="576"/>
    </location>
    <ligand>
        <name>[4Fe-4S] cluster</name>
        <dbReference type="ChEBI" id="CHEBI:49883"/>
        <label>1</label>
    </ligand>
</feature>
<dbReference type="InterPro" id="IPR017896">
    <property type="entry name" value="4Fe4S_Fe-S-bd"/>
</dbReference>
<dbReference type="SUPFAM" id="SSF52922">
    <property type="entry name" value="TK C-terminal domain-like"/>
    <property type="match status" value="1"/>
</dbReference>
<dbReference type="PANTHER" id="PTHR43710">
    <property type="entry name" value="2-HYDROXYACYL-COA LYASE"/>
    <property type="match status" value="1"/>
</dbReference>
<dbReference type="CDD" id="cd07034">
    <property type="entry name" value="TPP_PYR_PFOR_IOR-alpha_like"/>
    <property type="match status" value="1"/>
</dbReference>
<dbReference type="InterPro" id="IPR029061">
    <property type="entry name" value="THDP-binding"/>
</dbReference>
<keyword evidence="9 14" id="KW-0560">Oxidoreductase</keyword>
<reference evidence="17 18" key="1">
    <citation type="submission" date="2023-09" db="EMBL/GenBank/DDBJ databases">
        <authorList>
            <person name="Golyshina O.V."/>
            <person name="Lunev E.A."/>
            <person name="Bargiela R."/>
            <person name="Gaines M.C."/>
            <person name="Daum B."/>
            <person name="Bale N.J."/>
            <person name="Koenen M."/>
            <person name="Sinninghe Damst J.S."/>
            <person name="Yakimov M."/>
            <person name="Golyshin P.N."/>
        </authorList>
    </citation>
    <scope>NUCLEOTIDE SEQUENCE [LARGE SCALE GENOMIC DNA]</scope>
    <source>
        <strain evidence="17 18">M1</strain>
    </source>
</reference>
<dbReference type="InterPro" id="IPR009014">
    <property type="entry name" value="Transketo_C/PFOR_II"/>
</dbReference>
<comment type="function">
    <text evidence="1 14">Catalyzes the ferredoxin-dependent oxidative decarboxylation of arylpyruvates.</text>
</comment>
<feature type="binding site" evidence="15">
    <location>
        <position position="608"/>
    </location>
    <ligand>
        <name>[4Fe-4S] cluster</name>
        <dbReference type="ChEBI" id="CHEBI:49883"/>
        <label>2</label>
    </ligand>
</feature>
<dbReference type="EC" id="1.2.7.8" evidence="3 14"/>
<dbReference type="InterPro" id="IPR045025">
    <property type="entry name" value="HACL1-like"/>
</dbReference>